<gene>
    <name evidence="1" type="ORF">CYNAS_LOCUS4651</name>
</gene>
<proteinExistence type="predicted"/>
<protein>
    <submittedName>
        <fullName evidence="1">Uncharacterized protein</fullName>
    </submittedName>
</protein>
<dbReference type="Proteomes" id="UP001176961">
    <property type="component" value="Unassembled WGS sequence"/>
</dbReference>
<reference evidence="1" key="1">
    <citation type="submission" date="2023-07" db="EMBL/GenBank/DDBJ databases">
        <authorList>
            <consortium name="CYATHOMIX"/>
        </authorList>
    </citation>
    <scope>NUCLEOTIDE SEQUENCE</scope>
    <source>
        <strain evidence="1">N/A</strain>
    </source>
</reference>
<keyword evidence="2" id="KW-1185">Reference proteome</keyword>
<accession>A0AA36DSP7</accession>
<evidence type="ECO:0000313" key="1">
    <source>
        <dbReference type="EMBL" id="CAJ0592668.1"/>
    </source>
</evidence>
<organism evidence="1 2">
    <name type="scientific">Cylicocyclus nassatus</name>
    <name type="common">Nematode worm</name>
    <dbReference type="NCBI Taxonomy" id="53992"/>
    <lineage>
        <taxon>Eukaryota</taxon>
        <taxon>Metazoa</taxon>
        <taxon>Ecdysozoa</taxon>
        <taxon>Nematoda</taxon>
        <taxon>Chromadorea</taxon>
        <taxon>Rhabditida</taxon>
        <taxon>Rhabditina</taxon>
        <taxon>Rhabditomorpha</taxon>
        <taxon>Strongyloidea</taxon>
        <taxon>Strongylidae</taxon>
        <taxon>Cylicocyclus</taxon>
    </lineage>
</organism>
<name>A0AA36DSP7_CYLNA</name>
<dbReference type="EMBL" id="CATQJL010000112">
    <property type="protein sequence ID" value="CAJ0592668.1"/>
    <property type="molecule type" value="Genomic_DNA"/>
</dbReference>
<comment type="caution">
    <text evidence="1">The sequence shown here is derived from an EMBL/GenBank/DDBJ whole genome shotgun (WGS) entry which is preliminary data.</text>
</comment>
<evidence type="ECO:0000313" key="2">
    <source>
        <dbReference type="Proteomes" id="UP001176961"/>
    </source>
</evidence>
<dbReference type="AlphaFoldDB" id="A0AA36DSP7"/>
<sequence>MQYQSNMPLVNPLDPQAPLPALGTNPNPLSLAGVPIPSFQEMLNGPDAEQDAQQLSEYMRKRFAAQTAMHENLPQGLIPQLMPITYLFLDLQAYLRSPRQRRVLQQQELVRKDPPTRWAEQFLIRYSDVLFLLWRSLNGLVPGPGRTKSLTT</sequence>